<evidence type="ECO:0000259" key="3">
    <source>
        <dbReference type="PROSITE" id="PS51829"/>
    </source>
</evidence>
<evidence type="ECO:0000256" key="1">
    <source>
        <dbReference type="ARBA" id="ARBA00022670"/>
    </source>
</evidence>
<dbReference type="Pfam" id="PF01483">
    <property type="entry name" value="P_proprotein"/>
    <property type="match status" value="1"/>
</dbReference>
<reference evidence="5" key="1">
    <citation type="submission" date="2016-10" db="EMBL/GenBank/DDBJ databases">
        <authorList>
            <person name="Varghese N."/>
            <person name="Submissions S."/>
        </authorList>
    </citation>
    <scope>NUCLEOTIDE SEQUENCE [LARGE SCALE GENOMIC DNA]</scope>
    <source>
        <strain evidence="5">CGMCC 4.3525</strain>
    </source>
</reference>
<proteinExistence type="predicted"/>
<dbReference type="RefSeq" id="WP_342715075.1">
    <property type="nucleotide sequence ID" value="NZ_FOFR01000005.1"/>
</dbReference>
<dbReference type="Proteomes" id="UP000199352">
    <property type="component" value="Unassembled WGS sequence"/>
</dbReference>
<sequence>MDVTSRPAGFAHALDLIAPDGTAYRLQHQLQRRLPDPGGWFTADLSRESRDGTWPLRVHDVIRVGLGDLDWWRLTL</sequence>
<protein>
    <submittedName>
        <fullName evidence="4">Proprotein convertase P-domain-containing protein</fullName>
    </submittedName>
</protein>
<dbReference type="GO" id="GO:0004252">
    <property type="term" value="F:serine-type endopeptidase activity"/>
    <property type="evidence" value="ECO:0007669"/>
    <property type="project" value="InterPro"/>
</dbReference>
<dbReference type="InterPro" id="IPR002884">
    <property type="entry name" value="P_dom"/>
</dbReference>
<dbReference type="EMBL" id="FOFR01000005">
    <property type="protein sequence ID" value="SEQ82582.1"/>
    <property type="molecule type" value="Genomic_DNA"/>
</dbReference>
<evidence type="ECO:0000256" key="2">
    <source>
        <dbReference type="ARBA" id="ARBA00022801"/>
    </source>
</evidence>
<dbReference type="InterPro" id="IPR008979">
    <property type="entry name" value="Galactose-bd-like_sf"/>
</dbReference>
<dbReference type="PROSITE" id="PS51829">
    <property type="entry name" value="P_HOMO_B"/>
    <property type="match status" value="1"/>
</dbReference>
<feature type="domain" description="P/Homo B" evidence="3">
    <location>
        <begin position="1"/>
        <end position="76"/>
    </location>
</feature>
<evidence type="ECO:0000313" key="4">
    <source>
        <dbReference type="EMBL" id="SEQ82582.1"/>
    </source>
</evidence>
<gene>
    <name evidence="4" type="ORF">SAMN05216188_105238</name>
</gene>
<keyword evidence="2" id="KW-0378">Hydrolase</keyword>
<keyword evidence="5" id="KW-1185">Reference proteome</keyword>
<dbReference type="SUPFAM" id="SSF49785">
    <property type="entry name" value="Galactose-binding domain-like"/>
    <property type="match status" value="1"/>
</dbReference>
<dbReference type="AlphaFoldDB" id="A0A1H9J716"/>
<accession>A0A1H9J716</accession>
<dbReference type="GO" id="GO:0006508">
    <property type="term" value="P:proteolysis"/>
    <property type="evidence" value="ECO:0007669"/>
    <property type="project" value="UniProtKB-KW"/>
</dbReference>
<organism evidence="4 5">
    <name type="scientific">Lentzea xinjiangensis</name>
    <dbReference type="NCBI Taxonomy" id="402600"/>
    <lineage>
        <taxon>Bacteria</taxon>
        <taxon>Bacillati</taxon>
        <taxon>Actinomycetota</taxon>
        <taxon>Actinomycetes</taxon>
        <taxon>Pseudonocardiales</taxon>
        <taxon>Pseudonocardiaceae</taxon>
        <taxon>Lentzea</taxon>
    </lineage>
</organism>
<name>A0A1H9J716_9PSEU</name>
<keyword evidence="1" id="KW-0645">Protease</keyword>
<dbReference type="STRING" id="402600.SAMN05216188_105238"/>
<evidence type="ECO:0000313" key="5">
    <source>
        <dbReference type="Proteomes" id="UP000199352"/>
    </source>
</evidence>